<dbReference type="GO" id="GO:0004821">
    <property type="term" value="F:histidine-tRNA ligase activity"/>
    <property type="evidence" value="ECO:0007669"/>
    <property type="project" value="TreeGrafter"/>
</dbReference>
<keyword evidence="12" id="KW-0328">Glycosyltransferase</keyword>
<evidence type="ECO:0000313" key="12">
    <source>
        <dbReference type="EMBL" id="PXW91852.1"/>
    </source>
</evidence>
<dbReference type="SUPFAM" id="SSF55681">
    <property type="entry name" value="Class II aaRS and biotin synthetases"/>
    <property type="match status" value="1"/>
</dbReference>
<dbReference type="EMBL" id="QJJR01000004">
    <property type="protein sequence ID" value="PXW91852.1"/>
    <property type="molecule type" value="Genomic_DNA"/>
</dbReference>
<comment type="caution">
    <text evidence="12">The sequence shown here is derived from an EMBL/GenBank/DDBJ whole genome shotgun (WGS) entry which is preliminary data.</text>
</comment>
<comment type="subunit">
    <text evidence="9">Heteromultimer composed of HisG and HisZ subunits.</text>
</comment>
<evidence type="ECO:0000259" key="11">
    <source>
        <dbReference type="Pfam" id="PF13393"/>
    </source>
</evidence>
<dbReference type="RefSeq" id="WP_110251142.1">
    <property type="nucleotide sequence ID" value="NZ_QJJR01000004.1"/>
</dbReference>
<feature type="binding site" evidence="10">
    <location>
        <position position="117"/>
    </location>
    <ligand>
        <name>L-histidine</name>
        <dbReference type="ChEBI" id="CHEBI:57595"/>
    </ligand>
</feature>
<accession>A0A2V3WCX9</accession>
<name>A0A2V3WCX9_9BACI</name>
<keyword evidence="13" id="KW-1185">Reference proteome</keyword>
<comment type="subcellular location">
    <subcellularLocation>
        <location evidence="1 9">Cytoplasm</location>
    </subcellularLocation>
</comment>
<keyword evidence="6 9" id="KW-0028">Amino-acid biosynthesis</keyword>
<organism evidence="12 13">
    <name type="scientific">Streptohalobacillus salinus</name>
    <dbReference type="NCBI Taxonomy" id="621096"/>
    <lineage>
        <taxon>Bacteria</taxon>
        <taxon>Bacillati</taxon>
        <taxon>Bacillota</taxon>
        <taxon>Bacilli</taxon>
        <taxon>Bacillales</taxon>
        <taxon>Bacillaceae</taxon>
        <taxon>Streptohalobacillus</taxon>
    </lineage>
</organism>
<dbReference type="InterPro" id="IPR004517">
    <property type="entry name" value="HisZ"/>
</dbReference>
<feature type="binding site" evidence="10">
    <location>
        <begin position="76"/>
        <end position="78"/>
    </location>
    <ligand>
        <name>L-histidine</name>
        <dbReference type="ChEBI" id="CHEBI:57595"/>
    </ligand>
</feature>
<dbReference type="PANTHER" id="PTHR43707:SF6">
    <property type="entry name" value="ATP PHOSPHORIBOSYLTRANSFERASE REGULATORY SUBUNIT"/>
    <property type="match status" value="1"/>
</dbReference>
<evidence type="ECO:0000256" key="3">
    <source>
        <dbReference type="ARBA" id="ARBA00005539"/>
    </source>
</evidence>
<evidence type="ECO:0000256" key="4">
    <source>
        <dbReference type="ARBA" id="ARBA00020397"/>
    </source>
</evidence>
<protein>
    <recommendedName>
        <fullName evidence="4 9">ATP phosphoribosyltransferase regulatory subunit</fullName>
    </recommendedName>
</protein>
<feature type="domain" description="Class II Histidinyl-tRNA synthetase (HisRS)-like catalytic core" evidence="11">
    <location>
        <begin position="18"/>
        <end position="303"/>
    </location>
</feature>
<dbReference type="AlphaFoldDB" id="A0A2V3WCX9"/>
<reference evidence="12 13" key="1">
    <citation type="submission" date="2018-05" db="EMBL/GenBank/DDBJ databases">
        <title>Genomic Encyclopedia of Type Strains, Phase IV (KMG-IV): sequencing the most valuable type-strain genomes for metagenomic binning, comparative biology and taxonomic classification.</title>
        <authorList>
            <person name="Goeker M."/>
        </authorList>
    </citation>
    <scope>NUCLEOTIDE SEQUENCE [LARGE SCALE GENOMIC DNA]</scope>
    <source>
        <strain evidence="12 13">DSM 22440</strain>
    </source>
</reference>
<evidence type="ECO:0000256" key="7">
    <source>
        <dbReference type="ARBA" id="ARBA00023102"/>
    </source>
</evidence>
<dbReference type="OrthoDB" id="9800814at2"/>
<proteinExistence type="inferred from homology"/>
<evidence type="ECO:0000256" key="2">
    <source>
        <dbReference type="ARBA" id="ARBA00004667"/>
    </source>
</evidence>
<dbReference type="GO" id="GO:0000105">
    <property type="term" value="P:L-histidine biosynthetic process"/>
    <property type="evidence" value="ECO:0007669"/>
    <property type="project" value="UniProtKB-UniRule"/>
</dbReference>
<dbReference type="Pfam" id="PF13393">
    <property type="entry name" value="tRNA-synt_His"/>
    <property type="match status" value="1"/>
</dbReference>
<dbReference type="InterPro" id="IPR045864">
    <property type="entry name" value="aa-tRNA-synth_II/BPL/LPL"/>
</dbReference>
<comment type="similarity">
    <text evidence="3 9">Belongs to the class-II aminoacyl-tRNA synthetase family. HisZ subfamily.</text>
</comment>
<dbReference type="Proteomes" id="UP000247922">
    <property type="component" value="Unassembled WGS sequence"/>
</dbReference>
<keyword evidence="5 9" id="KW-0963">Cytoplasm</keyword>
<dbReference type="GO" id="GO:0005737">
    <property type="term" value="C:cytoplasm"/>
    <property type="evidence" value="ECO:0007669"/>
    <property type="project" value="UniProtKB-SubCell"/>
</dbReference>
<dbReference type="GO" id="GO:0016757">
    <property type="term" value="F:glycosyltransferase activity"/>
    <property type="evidence" value="ECO:0007669"/>
    <property type="project" value="UniProtKB-KW"/>
</dbReference>
<feature type="binding site" evidence="10">
    <location>
        <position position="103"/>
    </location>
    <ligand>
        <name>L-histidine</name>
        <dbReference type="ChEBI" id="CHEBI:57595"/>
    </ligand>
</feature>
<dbReference type="PIRSF" id="PIRSF001549">
    <property type="entry name" value="His-tRNA_synth"/>
    <property type="match status" value="1"/>
</dbReference>
<evidence type="ECO:0000313" key="13">
    <source>
        <dbReference type="Proteomes" id="UP000247922"/>
    </source>
</evidence>
<evidence type="ECO:0000256" key="5">
    <source>
        <dbReference type="ARBA" id="ARBA00022490"/>
    </source>
</evidence>
<comment type="pathway">
    <text evidence="2 9">Amino-acid biosynthesis; L-histidine biosynthesis; L-histidine from 5-phospho-alpha-D-ribose 1-diphosphate: step 1/9.</text>
</comment>
<evidence type="ECO:0000256" key="9">
    <source>
        <dbReference type="HAMAP-Rule" id="MF_00125"/>
    </source>
</evidence>
<comment type="miscellaneous">
    <text evidence="9">This function is generally fulfilled by the C-terminal part of HisG, which is missing in some bacteria such as this one.</text>
</comment>
<feature type="binding site" evidence="10">
    <location>
        <position position="113"/>
    </location>
    <ligand>
        <name>L-histidine</name>
        <dbReference type="ChEBI" id="CHEBI:57595"/>
    </ligand>
</feature>
<evidence type="ECO:0000256" key="10">
    <source>
        <dbReference type="PIRSR" id="PIRSR001549-1"/>
    </source>
</evidence>
<dbReference type="PANTHER" id="PTHR43707">
    <property type="entry name" value="HISTIDYL-TRNA SYNTHETASE"/>
    <property type="match status" value="1"/>
</dbReference>
<comment type="function">
    <text evidence="8 9">Required for the first step of histidine biosynthesis. May allow the feedback regulation of ATP phosphoribosyltransferase activity by histidine.</text>
</comment>
<dbReference type="CDD" id="cd00773">
    <property type="entry name" value="HisRS-like_core"/>
    <property type="match status" value="1"/>
</dbReference>
<dbReference type="InterPro" id="IPR041715">
    <property type="entry name" value="HisRS-like_core"/>
</dbReference>
<dbReference type="GO" id="GO:0006427">
    <property type="term" value="P:histidyl-tRNA aminoacylation"/>
    <property type="evidence" value="ECO:0007669"/>
    <property type="project" value="TreeGrafter"/>
</dbReference>
<keyword evidence="7 9" id="KW-0368">Histidine biosynthesis</keyword>
<dbReference type="UniPathway" id="UPA00031">
    <property type="reaction ID" value="UER00006"/>
</dbReference>
<feature type="binding site" evidence="10">
    <location>
        <begin position="259"/>
        <end position="260"/>
    </location>
    <ligand>
        <name>L-histidine</name>
        <dbReference type="ChEBI" id="CHEBI:57595"/>
    </ligand>
</feature>
<dbReference type="HAMAP" id="MF_00125">
    <property type="entry name" value="HisZ"/>
    <property type="match status" value="1"/>
</dbReference>
<sequence>MFLPAGSQDQIGHLLDRKAKVYQLFRKVAKKRAYKPIETPVVEYAETFTNKHVGMAFHTLLKWFDRDGEIEVLRPDWTTAIARALVNQDPKQLKWFYQGSVYRQDKDGIESNQAGIEIIRSEPLFGEIESLFFAVEFLNQTQIDEYLIELGHTGIYEAIIAPLQLSHQAENKLRQAMHDKQTDVVQRLTASNPDVSEQLHALIHAYGDKEVLVAFKEKYQSHLELTAIIEHLLQLINVLNQLGINDVIVDLGRVKELPYYSGTMFRGYIKDSGQSCFSGGRYDSLYHQFDQKISAVGLAFDVDILAEHIKDETQPRRVCLLASEATHVVAELKSQSYQDEIVDIVYQQDLTIEYDEVIDLRNEGSD</sequence>
<dbReference type="Gene3D" id="3.30.930.10">
    <property type="entry name" value="Bira Bifunctional Protein, Domain 2"/>
    <property type="match status" value="1"/>
</dbReference>
<evidence type="ECO:0000256" key="8">
    <source>
        <dbReference type="ARBA" id="ARBA00025246"/>
    </source>
</evidence>
<keyword evidence="12" id="KW-0808">Transferase</keyword>
<gene>
    <name evidence="9" type="primary">hisZ</name>
    <name evidence="12" type="ORF">DES38_104288</name>
</gene>
<evidence type="ECO:0000256" key="1">
    <source>
        <dbReference type="ARBA" id="ARBA00004496"/>
    </source>
</evidence>
<evidence type="ECO:0000256" key="6">
    <source>
        <dbReference type="ARBA" id="ARBA00022605"/>
    </source>
</evidence>
<dbReference type="GO" id="GO:0140096">
    <property type="term" value="F:catalytic activity, acting on a protein"/>
    <property type="evidence" value="ECO:0007669"/>
    <property type="project" value="UniProtKB-ARBA"/>
</dbReference>
<dbReference type="InterPro" id="IPR004516">
    <property type="entry name" value="HisRS/HisZ"/>
</dbReference>